<organism evidence="1 2">
    <name type="scientific">Rufibacter latericius</name>
    <dbReference type="NCBI Taxonomy" id="2487040"/>
    <lineage>
        <taxon>Bacteria</taxon>
        <taxon>Pseudomonadati</taxon>
        <taxon>Bacteroidota</taxon>
        <taxon>Cytophagia</taxon>
        <taxon>Cytophagales</taxon>
        <taxon>Hymenobacteraceae</taxon>
        <taxon>Rufibacter</taxon>
    </lineage>
</organism>
<comment type="caution">
    <text evidence="1">The sequence shown here is derived from an EMBL/GenBank/DDBJ whole genome shotgun (WGS) entry which is preliminary data.</text>
</comment>
<dbReference type="OrthoDB" id="7794186at2"/>
<dbReference type="RefSeq" id="WP_123127121.1">
    <property type="nucleotide sequence ID" value="NZ_RJJD01000006.1"/>
</dbReference>
<dbReference type="AlphaFoldDB" id="A0A3M9MPK8"/>
<name>A0A3M9MPK8_9BACT</name>
<accession>A0A3M9MPK8</accession>
<dbReference type="Proteomes" id="UP000272117">
    <property type="component" value="Unassembled WGS sequence"/>
</dbReference>
<protein>
    <submittedName>
        <fullName evidence="1">Uncharacterized protein</fullName>
    </submittedName>
</protein>
<proteinExistence type="predicted"/>
<reference evidence="1 2" key="1">
    <citation type="submission" date="2018-11" db="EMBL/GenBank/DDBJ databases">
        <title>Rufibacter latericius sp. nov., isolated from water in Baiyang Lake.</title>
        <authorList>
            <person name="Yang Y."/>
        </authorList>
    </citation>
    <scope>NUCLEOTIDE SEQUENCE [LARGE SCALE GENOMIC DNA]</scope>
    <source>
        <strain evidence="1 2">R-22-1c-1</strain>
    </source>
</reference>
<gene>
    <name evidence="1" type="ORF">EFB08_11510</name>
</gene>
<keyword evidence="2" id="KW-1185">Reference proteome</keyword>
<evidence type="ECO:0000313" key="1">
    <source>
        <dbReference type="EMBL" id="RNI26638.1"/>
    </source>
</evidence>
<evidence type="ECO:0000313" key="2">
    <source>
        <dbReference type="Proteomes" id="UP000272117"/>
    </source>
</evidence>
<dbReference type="EMBL" id="RJJD01000006">
    <property type="protein sequence ID" value="RNI26638.1"/>
    <property type="molecule type" value="Genomic_DNA"/>
</dbReference>
<sequence length="304" mass="32001">MALTDQQLLDKIAEVRNEVREQGNTRVRIADLFTFFMDWVKGLTPGTPLTATASQTEATVYGGNDGKVTIMPSGGVAPFQYRRDPAQAWGPAQNTPFTYLGYSAGSATVYVQDSEGNTTSATVTVRQAAPVLDGPLSVDAAAKTANWAMHPSFAGLSSYEFSANNGGSYTTTAARPVTLAPGTYAAGALRLRLKAGSTYNSSNYISNAVAVTIAAPEPVYNAQLVHGQSADGITLTALAGVVFKYNSPQPAGDPFPATMELFAGSTPIGQVDFNTPYIGQICGITYNGTTYHKNFVNGQLNILA</sequence>